<dbReference type="Gene3D" id="3.10.105.10">
    <property type="entry name" value="Dipeptide-binding Protein, Domain 3"/>
    <property type="match status" value="1"/>
</dbReference>
<gene>
    <name evidence="6" type="ORF">ACFL27_00385</name>
</gene>
<dbReference type="PIRSF" id="PIRSF002741">
    <property type="entry name" value="MppA"/>
    <property type="match status" value="1"/>
</dbReference>
<feature type="region of interest" description="Disordered" evidence="4">
    <location>
        <begin position="232"/>
        <end position="264"/>
    </location>
</feature>
<dbReference type="Proteomes" id="UP001594351">
    <property type="component" value="Unassembled WGS sequence"/>
</dbReference>
<dbReference type="PANTHER" id="PTHR30290:SF9">
    <property type="entry name" value="OLIGOPEPTIDE-BINDING PROTEIN APPA"/>
    <property type="match status" value="1"/>
</dbReference>
<name>A0ABV6YR25_UNCC1</name>
<proteinExistence type="inferred from homology"/>
<evidence type="ECO:0000259" key="5">
    <source>
        <dbReference type="Pfam" id="PF00496"/>
    </source>
</evidence>
<reference evidence="6 7" key="1">
    <citation type="submission" date="2024-09" db="EMBL/GenBank/DDBJ databases">
        <title>Laminarin stimulates single cell rates of sulfate reduction while oxygen inhibits transcriptomic activity in coastal marine sediment.</title>
        <authorList>
            <person name="Lindsay M."/>
            <person name="Orcutt B."/>
            <person name="Emerson D."/>
            <person name="Stepanauskas R."/>
            <person name="D'Angelo T."/>
        </authorList>
    </citation>
    <scope>NUCLEOTIDE SEQUENCE [LARGE SCALE GENOMIC DNA]</scope>
    <source>
        <strain evidence="6">SAG AM-311-K15</strain>
    </source>
</reference>
<accession>A0ABV6YR25</accession>
<dbReference type="InterPro" id="IPR039424">
    <property type="entry name" value="SBP_5"/>
</dbReference>
<keyword evidence="7" id="KW-1185">Reference proteome</keyword>
<dbReference type="Gene3D" id="3.40.190.10">
    <property type="entry name" value="Periplasmic binding protein-like II"/>
    <property type="match status" value="1"/>
</dbReference>
<evidence type="ECO:0000256" key="3">
    <source>
        <dbReference type="ARBA" id="ARBA00022729"/>
    </source>
</evidence>
<protein>
    <submittedName>
        <fullName evidence="6">ABC transporter substrate-binding protein</fullName>
    </submittedName>
</protein>
<dbReference type="InterPro" id="IPR000914">
    <property type="entry name" value="SBP_5_dom"/>
</dbReference>
<evidence type="ECO:0000256" key="4">
    <source>
        <dbReference type="SAM" id="MobiDB-lite"/>
    </source>
</evidence>
<dbReference type="Gene3D" id="3.90.76.10">
    <property type="entry name" value="Dipeptide-binding Protein, Domain 1"/>
    <property type="match status" value="1"/>
</dbReference>
<dbReference type="EMBL" id="JBHPBY010000003">
    <property type="protein sequence ID" value="MFC1848640.1"/>
    <property type="molecule type" value="Genomic_DNA"/>
</dbReference>
<keyword evidence="2" id="KW-0813">Transport</keyword>
<dbReference type="SUPFAM" id="SSF53850">
    <property type="entry name" value="Periplasmic binding protein-like II"/>
    <property type="match status" value="1"/>
</dbReference>
<comment type="caution">
    <text evidence="6">The sequence shown here is derived from an EMBL/GenBank/DDBJ whole genome shotgun (WGS) entry which is preliminary data.</text>
</comment>
<feature type="compositionally biased region" description="Basic and acidic residues" evidence="4">
    <location>
        <begin position="253"/>
        <end position="262"/>
    </location>
</feature>
<feature type="domain" description="Solute-binding protein family 5" evidence="5">
    <location>
        <begin position="83"/>
        <end position="466"/>
    </location>
</feature>
<sequence length="573" mass="64902">MHKPLFFKHCIIIYGLLIFSFPPSLFSNPERDDKFIPVYGQTLNIGISEAILTLDPQKAFDPGSRITANAVSETLYRRLASGEVEPQLATDLPRLIAPGIYRIELRAQTKFHNGELLTPQDVIFTFNRLKDPTLKLPTSSLYENISYITSADETHLDFAYTQSRDMLIDCLSRAEAVILSEKMVSSLGRAYGMAGVLGTGPFSLKDWQKKDKLVLEKYPSYWANTIQNTESHQAGNELTSKSGADSRAQARPTPEKRPDLKPRPFLGKVSITYLQDQDALAKRLSQGLIDIAIGLDFKHFVQFARRKTTLFTSTHDSHTLVQLYLNRKTAPFDDVRLRKMLSWAVDRTDLVSRAFFGWGQPSRSPLLPQTDVAIPESVRAVCSHQPQKAAQILNELGYDQDNQLRFTVIFTDCPHLQKIAALLAEQWQKIGLNVTFKPLNKKNLFDAVYNRSGTHITWHAALEDWRDWRRLSEATEFLKLQYSSTSPYNKTGFASAEVDQLFDTVTRANKAQILPLILKNIMDDCATIPLASPSLLVAYSTRIQNLTWSTEGIPYLDNCWKTESVPELYDTEE</sequence>
<dbReference type="PANTHER" id="PTHR30290">
    <property type="entry name" value="PERIPLASMIC BINDING COMPONENT OF ABC TRANSPORTER"/>
    <property type="match status" value="1"/>
</dbReference>
<evidence type="ECO:0000313" key="7">
    <source>
        <dbReference type="Proteomes" id="UP001594351"/>
    </source>
</evidence>
<evidence type="ECO:0000256" key="2">
    <source>
        <dbReference type="ARBA" id="ARBA00022448"/>
    </source>
</evidence>
<dbReference type="InterPro" id="IPR030678">
    <property type="entry name" value="Peptide/Ni-bd"/>
</dbReference>
<evidence type="ECO:0000256" key="1">
    <source>
        <dbReference type="ARBA" id="ARBA00005695"/>
    </source>
</evidence>
<keyword evidence="3" id="KW-0732">Signal</keyword>
<evidence type="ECO:0000313" key="6">
    <source>
        <dbReference type="EMBL" id="MFC1848640.1"/>
    </source>
</evidence>
<organism evidence="6 7">
    <name type="scientific">candidate division CSSED10-310 bacterium</name>
    <dbReference type="NCBI Taxonomy" id="2855610"/>
    <lineage>
        <taxon>Bacteria</taxon>
        <taxon>Bacteria division CSSED10-310</taxon>
    </lineage>
</organism>
<comment type="similarity">
    <text evidence="1">Belongs to the bacterial solute-binding protein 5 family.</text>
</comment>
<dbReference type="Pfam" id="PF00496">
    <property type="entry name" value="SBP_bac_5"/>
    <property type="match status" value="1"/>
</dbReference>
<feature type="compositionally biased region" description="Polar residues" evidence="4">
    <location>
        <begin position="232"/>
        <end position="243"/>
    </location>
</feature>
<dbReference type="CDD" id="cd00995">
    <property type="entry name" value="PBP2_NikA_DppA_OppA_like"/>
    <property type="match status" value="1"/>
</dbReference>